<proteinExistence type="inferred from homology"/>
<dbReference type="PROSITE" id="PS50262">
    <property type="entry name" value="G_PROTEIN_RECEP_F1_2"/>
    <property type="match status" value="1"/>
</dbReference>
<keyword evidence="9" id="KW-0325">Glycoprotein</keyword>
<feature type="transmembrane region" description="Helical" evidence="12">
    <location>
        <begin position="72"/>
        <end position="97"/>
    </location>
</feature>
<evidence type="ECO:0000313" key="15">
    <source>
        <dbReference type="Proteomes" id="UP000694427"/>
    </source>
</evidence>
<evidence type="ECO:0000256" key="9">
    <source>
        <dbReference type="ARBA" id="ARBA00023180"/>
    </source>
</evidence>
<dbReference type="PROSITE" id="PS00237">
    <property type="entry name" value="G_PROTEIN_RECEP_F1_1"/>
    <property type="match status" value="1"/>
</dbReference>
<organism evidence="14 15">
    <name type="scientific">Cyprinus carpio</name>
    <name type="common">Common carp</name>
    <dbReference type="NCBI Taxonomy" id="7962"/>
    <lineage>
        <taxon>Eukaryota</taxon>
        <taxon>Metazoa</taxon>
        <taxon>Chordata</taxon>
        <taxon>Craniata</taxon>
        <taxon>Vertebrata</taxon>
        <taxon>Euteleostomi</taxon>
        <taxon>Actinopterygii</taxon>
        <taxon>Neopterygii</taxon>
        <taxon>Teleostei</taxon>
        <taxon>Ostariophysi</taxon>
        <taxon>Cypriniformes</taxon>
        <taxon>Cyprinidae</taxon>
        <taxon>Cyprininae</taxon>
        <taxon>Cyprinus</taxon>
    </lineage>
</organism>
<dbReference type="GO" id="GO:0001594">
    <property type="term" value="F:trace-amine receptor activity"/>
    <property type="evidence" value="ECO:0007669"/>
    <property type="project" value="TreeGrafter"/>
</dbReference>
<evidence type="ECO:0000256" key="12">
    <source>
        <dbReference type="SAM" id="Phobius"/>
    </source>
</evidence>
<dbReference type="PRINTS" id="PR00237">
    <property type="entry name" value="GPCRRHODOPSN"/>
</dbReference>
<reference evidence="14" key="1">
    <citation type="submission" date="2025-08" db="UniProtKB">
        <authorList>
            <consortium name="Ensembl"/>
        </authorList>
    </citation>
    <scope>IDENTIFICATION</scope>
</reference>
<evidence type="ECO:0000256" key="10">
    <source>
        <dbReference type="ARBA" id="ARBA00023224"/>
    </source>
</evidence>
<dbReference type="Pfam" id="PF00001">
    <property type="entry name" value="7tm_1"/>
    <property type="match status" value="1"/>
</dbReference>
<reference evidence="14" key="2">
    <citation type="submission" date="2025-09" db="UniProtKB">
        <authorList>
            <consortium name="Ensembl"/>
        </authorList>
    </citation>
    <scope>IDENTIFICATION</scope>
</reference>
<evidence type="ECO:0000256" key="8">
    <source>
        <dbReference type="ARBA" id="ARBA00023170"/>
    </source>
</evidence>
<comment type="subcellular location">
    <subcellularLocation>
        <location evidence="1">Cell membrane</location>
        <topology evidence="1">Multi-pass membrane protein</topology>
    </subcellularLocation>
</comment>
<feature type="transmembrane region" description="Helical" evidence="12">
    <location>
        <begin position="292"/>
        <end position="312"/>
    </location>
</feature>
<evidence type="ECO:0000256" key="11">
    <source>
        <dbReference type="RuleBase" id="RU000688"/>
    </source>
</evidence>
<evidence type="ECO:0000256" key="5">
    <source>
        <dbReference type="ARBA" id="ARBA00023040"/>
    </source>
</evidence>
<evidence type="ECO:0000313" key="14">
    <source>
        <dbReference type="Ensembl" id="ENSCCRP00010072120.1"/>
    </source>
</evidence>
<feature type="transmembrane region" description="Helical" evidence="12">
    <location>
        <begin position="109"/>
        <end position="131"/>
    </location>
</feature>
<feature type="domain" description="G-protein coupled receptors family 1 profile" evidence="13">
    <location>
        <begin position="52"/>
        <end position="305"/>
    </location>
</feature>
<dbReference type="InterPro" id="IPR050569">
    <property type="entry name" value="TAAR"/>
</dbReference>
<comment type="similarity">
    <text evidence="11">Belongs to the G-protein coupled receptor 1 family.</text>
</comment>
<dbReference type="SMART" id="SM01381">
    <property type="entry name" value="7TM_GPCR_Srsx"/>
    <property type="match status" value="1"/>
</dbReference>
<evidence type="ECO:0000256" key="1">
    <source>
        <dbReference type="ARBA" id="ARBA00004651"/>
    </source>
</evidence>
<keyword evidence="10 11" id="KW-0807">Transducer</keyword>
<dbReference type="Proteomes" id="UP000694427">
    <property type="component" value="Unplaced"/>
</dbReference>
<dbReference type="GO" id="GO:0005886">
    <property type="term" value="C:plasma membrane"/>
    <property type="evidence" value="ECO:0007669"/>
    <property type="project" value="UniProtKB-SubCell"/>
</dbReference>
<dbReference type="FunFam" id="1.20.1070.10:FF:000030">
    <property type="entry name" value="trace amine-associated receptor 1"/>
    <property type="match status" value="1"/>
</dbReference>
<keyword evidence="3 11" id="KW-0812">Transmembrane</keyword>
<dbReference type="PANTHER" id="PTHR24249">
    <property type="entry name" value="HISTAMINE RECEPTOR-RELATED G-PROTEIN COUPLED RECEPTOR"/>
    <property type="match status" value="1"/>
</dbReference>
<keyword evidence="8 11" id="KW-0675">Receptor</keyword>
<dbReference type="Ensembl" id="ENSCCRT00010079712.1">
    <property type="protein sequence ID" value="ENSCCRP00010072120.1"/>
    <property type="gene ID" value="ENSCCRG00010031292.1"/>
</dbReference>
<keyword evidence="7" id="KW-1015">Disulfide bond</keyword>
<evidence type="ECO:0000256" key="3">
    <source>
        <dbReference type="ARBA" id="ARBA00022692"/>
    </source>
</evidence>
<dbReference type="AlphaFoldDB" id="A0A8C1M8K8"/>
<dbReference type="CDD" id="cd15055">
    <property type="entry name" value="7tmA_TAARs"/>
    <property type="match status" value="1"/>
</dbReference>
<name>A0A8C1M8K8_CYPCA</name>
<sequence>MSRLSTSHMNHSAVNQSDVCQEYSCPERSVSLSVYVILYAAAAAVSLLTVFGNLLVIISVSHFKQLHTPANILILSLAVSDLLVGLFVMPFHLSWLIEACWISGPVMCSVFSFVTFQVPTVSVHTVALIAVDRFLALSSPFLYSEKISPTVICIATLFNWLFSLLYNFTLLYVNNFTDVMCPGECIYVLDEISSLVDLIVVFLMPCTLIIILYTHVFVIAKKHATAIRALQIHNRTESSKNRVSDKSERKAAFALGILVFVFILCLLPYYIFSLTNFLKNDSFSNVINSVSVLFYLNSSINPLIYALLYPWFKKSVKIILTFKVLNTDSSLMNVLSLSS</sequence>
<dbReference type="Gene3D" id="1.20.1070.10">
    <property type="entry name" value="Rhodopsin 7-helix transmembrane proteins"/>
    <property type="match status" value="1"/>
</dbReference>
<evidence type="ECO:0000259" key="13">
    <source>
        <dbReference type="PROSITE" id="PS50262"/>
    </source>
</evidence>
<feature type="transmembrane region" description="Helical" evidence="12">
    <location>
        <begin position="151"/>
        <end position="173"/>
    </location>
</feature>
<keyword evidence="2" id="KW-1003">Cell membrane</keyword>
<accession>A0A8C1M8K8</accession>
<feature type="transmembrane region" description="Helical" evidence="12">
    <location>
        <begin position="251"/>
        <end position="272"/>
    </location>
</feature>
<keyword evidence="6 12" id="KW-0472">Membrane</keyword>
<feature type="transmembrane region" description="Helical" evidence="12">
    <location>
        <begin position="36"/>
        <end position="60"/>
    </location>
</feature>
<dbReference type="PANTHER" id="PTHR24249:SF381">
    <property type="entry name" value="TRACE AMINE ASSOCIATED RECEPTOR 19P-RELATED"/>
    <property type="match status" value="1"/>
</dbReference>
<keyword evidence="4 12" id="KW-1133">Transmembrane helix</keyword>
<dbReference type="InterPro" id="IPR017452">
    <property type="entry name" value="GPCR_Rhodpsn_7TM"/>
</dbReference>
<dbReference type="SUPFAM" id="SSF81321">
    <property type="entry name" value="Family A G protein-coupled receptor-like"/>
    <property type="match status" value="1"/>
</dbReference>
<feature type="transmembrane region" description="Helical" evidence="12">
    <location>
        <begin position="198"/>
        <end position="220"/>
    </location>
</feature>
<protein>
    <submittedName>
        <fullName evidence="14">Trace amine-associated receptor 13c-like</fullName>
    </submittedName>
</protein>
<dbReference type="InterPro" id="IPR000276">
    <property type="entry name" value="GPCR_Rhodpsn"/>
</dbReference>
<keyword evidence="5 11" id="KW-0297">G-protein coupled receptor</keyword>
<evidence type="ECO:0000256" key="7">
    <source>
        <dbReference type="ARBA" id="ARBA00023157"/>
    </source>
</evidence>
<evidence type="ECO:0000256" key="6">
    <source>
        <dbReference type="ARBA" id="ARBA00023136"/>
    </source>
</evidence>
<evidence type="ECO:0000256" key="4">
    <source>
        <dbReference type="ARBA" id="ARBA00022989"/>
    </source>
</evidence>
<evidence type="ECO:0000256" key="2">
    <source>
        <dbReference type="ARBA" id="ARBA00022475"/>
    </source>
</evidence>
<keyword evidence="15" id="KW-1185">Reference proteome</keyword>